<proteinExistence type="inferred from homology"/>
<evidence type="ECO:0000256" key="1">
    <source>
        <dbReference type="ARBA" id="ARBA00006153"/>
    </source>
</evidence>
<evidence type="ECO:0000313" key="7">
    <source>
        <dbReference type="EMBL" id="KAG6437210.1"/>
    </source>
</evidence>
<dbReference type="InterPro" id="IPR044757">
    <property type="entry name" value="ILR1-like_Hyd"/>
</dbReference>
<keyword evidence="5" id="KW-0479">Metal-binding</keyword>
<keyword evidence="8" id="KW-1185">Reference proteome</keyword>
<dbReference type="PANTHER" id="PTHR11014:SF63">
    <property type="entry name" value="METALLOPEPTIDASE, PUTATIVE (AFU_ORTHOLOGUE AFUA_6G09600)-RELATED"/>
    <property type="match status" value="1"/>
</dbReference>
<evidence type="ECO:0000259" key="6">
    <source>
        <dbReference type="Pfam" id="PF07687"/>
    </source>
</evidence>
<comment type="similarity">
    <text evidence="1">Belongs to the peptidase M20 family.</text>
</comment>
<dbReference type="PIRSF" id="PIRSF005962">
    <property type="entry name" value="Pept_M20D_amidohydro"/>
    <property type="match status" value="1"/>
</dbReference>
<dbReference type="EMBL" id="PNBA02000001">
    <property type="protein sequence ID" value="KAG6437210.1"/>
    <property type="molecule type" value="Genomic_DNA"/>
</dbReference>
<dbReference type="CDD" id="cd08017">
    <property type="entry name" value="M20_IAA_Hyd"/>
    <property type="match status" value="1"/>
</dbReference>
<dbReference type="AlphaFoldDB" id="A0A8X8YW49"/>
<accession>A0A8X8YW49</accession>
<dbReference type="GO" id="GO:0009850">
    <property type="term" value="P:auxin metabolic process"/>
    <property type="evidence" value="ECO:0007669"/>
    <property type="project" value="InterPro"/>
</dbReference>
<feature type="binding site" evidence="5">
    <location>
        <position position="402"/>
    </location>
    <ligand>
        <name>Mn(2+)</name>
        <dbReference type="ChEBI" id="CHEBI:29035"/>
        <label>2</label>
    </ligand>
</feature>
<gene>
    <name evidence="7" type="ORF">SASPL_102121</name>
</gene>
<dbReference type="NCBIfam" id="TIGR01891">
    <property type="entry name" value="amidohydrolases"/>
    <property type="match status" value="1"/>
</dbReference>
<feature type="binding site" evidence="5">
    <location>
        <position position="145"/>
    </location>
    <ligand>
        <name>Mn(2+)</name>
        <dbReference type="ChEBI" id="CHEBI:29035"/>
        <label>2</label>
    </ligand>
</feature>
<keyword evidence="4 5" id="KW-0464">Manganese</keyword>
<comment type="cofactor">
    <cofactor evidence="5">
        <name>Mn(2+)</name>
        <dbReference type="ChEBI" id="CHEBI:29035"/>
    </cofactor>
    <text evidence="5">The Mn(2+) ion enhances activity.</text>
</comment>
<name>A0A8X8YW49_SALSN</name>
<dbReference type="Pfam" id="PF01546">
    <property type="entry name" value="Peptidase_M20"/>
    <property type="match status" value="1"/>
</dbReference>
<dbReference type="GO" id="GO:0005783">
    <property type="term" value="C:endoplasmic reticulum"/>
    <property type="evidence" value="ECO:0007669"/>
    <property type="project" value="TreeGrafter"/>
</dbReference>
<feature type="binding site" evidence="5">
    <location>
        <position position="199"/>
    </location>
    <ligand>
        <name>Mn(2+)</name>
        <dbReference type="ChEBI" id="CHEBI:29035"/>
        <label>2</label>
    </ligand>
</feature>
<evidence type="ECO:0000256" key="5">
    <source>
        <dbReference type="PIRSR" id="PIRSR005962-1"/>
    </source>
</evidence>
<dbReference type="GO" id="GO:0010179">
    <property type="term" value="F:IAA-Ala conjugate hydrolase activity"/>
    <property type="evidence" value="ECO:0007669"/>
    <property type="project" value="TreeGrafter"/>
</dbReference>
<evidence type="ECO:0000313" key="8">
    <source>
        <dbReference type="Proteomes" id="UP000298416"/>
    </source>
</evidence>
<keyword evidence="2" id="KW-0732">Signal</keyword>
<dbReference type="Proteomes" id="UP000298416">
    <property type="component" value="Unassembled WGS sequence"/>
</dbReference>
<sequence>MGILRYKLFYSEMRWLISFALLGLVSICCDGVWAVGTESLTRELLESARDAEFFAWLKSVRRRLHEYPELAFQENRTSQLIRTELDSLGIRYEWPFAETGVVATIGSGASPCFALRADMDALPIQELVEWEHKSKIDGKMHACGHDAHVTMLVLIWENLYVGKGTIKLVFQPGEEGHAGAYHMIEQGALDGVEAIFGLHVDPSLPTGAVSSKPGPMLAGSGRFSVVIRGKGGHAASPHNARDPILALSMVVLALQHIVSRETDPLEPRVVSIGYVRGGSAINVIPETIEFGGTFRFLDPKSHSYLKQRIKEVIEAQAAVHQCSAVVDFMEEKLIPYPATINDPVMYEHAKRVGESLLGEHGVQLKPMIMGAEDFSFYAEKIPAAFFMIGVRNESMQSIKGLHSPHFILDEGALSLGASLHAAVAMAYLDDHARTR</sequence>
<dbReference type="Gene3D" id="3.30.70.360">
    <property type="match status" value="1"/>
</dbReference>
<dbReference type="InterPro" id="IPR017439">
    <property type="entry name" value="Amidohydrolase"/>
</dbReference>
<comment type="caution">
    <text evidence="7">The sequence shown here is derived from an EMBL/GenBank/DDBJ whole genome shotgun (WGS) entry which is preliminary data.</text>
</comment>
<feature type="domain" description="Peptidase M20 dimerisation" evidence="6">
    <location>
        <begin position="219"/>
        <end position="318"/>
    </location>
</feature>
<dbReference type="SUPFAM" id="SSF55031">
    <property type="entry name" value="Bacterial exopeptidase dimerisation domain"/>
    <property type="match status" value="1"/>
</dbReference>
<reference evidence="7" key="1">
    <citation type="submission" date="2018-01" db="EMBL/GenBank/DDBJ databases">
        <authorList>
            <person name="Mao J.F."/>
        </authorList>
    </citation>
    <scope>NUCLEOTIDE SEQUENCE</scope>
    <source>
        <strain evidence="7">Huo1</strain>
        <tissue evidence="7">Leaf</tissue>
    </source>
</reference>
<dbReference type="PANTHER" id="PTHR11014">
    <property type="entry name" value="PEPTIDASE M20 FAMILY MEMBER"/>
    <property type="match status" value="1"/>
</dbReference>
<dbReference type="SUPFAM" id="SSF53187">
    <property type="entry name" value="Zn-dependent exopeptidases"/>
    <property type="match status" value="1"/>
</dbReference>
<dbReference type="FunFam" id="3.30.70.360:FF:000001">
    <property type="entry name" value="N-acetyldiaminopimelate deacetylase"/>
    <property type="match status" value="1"/>
</dbReference>
<feature type="binding site" evidence="5">
    <location>
        <position position="175"/>
    </location>
    <ligand>
        <name>Mn(2+)</name>
        <dbReference type="ChEBI" id="CHEBI:29035"/>
        <label>2</label>
    </ligand>
</feature>
<protein>
    <recommendedName>
        <fullName evidence="6">Peptidase M20 dimerisation domain-containing protein</fullName>
    </recommendedName>
</protein>
<dbReference type="Pfam" id="PF07687">
    <property type="entry name" value="M20_dimer"/>
    <property type="match status" value="1"/>
</dbReference>
<dbReference type="InterPro" id="IPR011650">
    <property type="entry name" value="Peptidase_M20_dimer"/>
</dbReference>
<evidence type="ECO:0000256" key="4">
    <source>
        <dbReference type="ARBA" id="ARBA00023211"/>
    </source>
</evidence>
<evidence type="ECO:0000256" key="2">
    <source>
        <dbReference type="ARBA" id="ARBA00022729"/>
    </source>
</evidence>
<dbReference type="Gene3D" id="3.40.630.10">
    <property type="entry name" value="Zn peptidases"/>
    <property type="match status" value="1"/>
</dbReference>
<dbReference type="InterPro" id="IPR002933">
    <property type="entry name" value="Peptidase_M20"/>
</dbReference>
<keyword evidence="3" id="KW-0378">Hydrolase</keyword>
<evidence type="ECO:0000256" key="3">
    <source>
        <dbReference type="ARBA" id="ARBA00022801"/>
    </source>
</evidence>
<feature type="binding site" evidence="5">
    <location>
        <position position="143"/>
    </location>
    <ligand>
        <name>Mn(2+)</name>
        <dbReference type="ChEBI" id="CHEBI:29035"/>
        <label>2</label>
    </ligand>
</feature>
<organism evidence="7">
    <name type="scientific">Salvia splendens</name>
    <name type="common">Scarlet sage</name>
    <dbReference type="NCBI Taxonomy" id="180675"/>
    <lineage>
        <taxon>Eukaryota</taxon>
        <taxon>Viridiplantae</taxon>
        <taxon>Streptophyta</taxon>
        <taxon>Embryophyta</taxon>
        <taxon>Tracheophyta</taxon>
        <taxon>Spermatophyta</taxon>
        <taxon>Magnoliopsida</taxon>
        <taxon>eudicotyledons</taxon>
        <taxon>Gunneridae</taxon>
        <taxon>Pentapetalae</taxon>
        <taxon>asterids</taxon>
        <taxon>lamiids</taxon>
        <taxon>Lamiales</taxon>
        <taxon>Lamiaceae</taxon>
        <taxon>Nepetoideae</taxon>
        <taxon>Mentheae</taxon>
        <taxon>Salviinae</taxon>
        <taxon>Salvia</taxon>
        <taxon>Salvia subgen. Calosphace</taxon>
        <taxon>core Calosphace</taxon>
    </lineage>
</organism>
<reference evidence="7" key="2">
    <citation type="submission" date="2020-08" db="EMBL/GenBank/DDBJ databases">
        <title>Plant Genome Project.</title>
        <authorList>
            <person name="Zhang R.-G."/>
        </authorList>
    </citation>
    <scope>NUCLEOTIDE SEQUENCE</scope>
    <source>
        <strain evidence="7">Huo1</strain>
        <tissue evidence="7">Leaf</tissue>
    </source>
</reference>
<dbReference type="GO" id="GO:0046872">
    <property type="term" value="F:metal ion binding"/>
    <property type="evidence" value="ECO:0007669"/>
    <property type="project" value="UniProtKB-KW"/>
</dbReference>
<dbReference type="InterPro" id="IPR036264">
    <property type="entry name" value="Bact_exopeptidase_dim_dom"/>
</dbReference>